<dbReference type="AlphaFoldDB" id="A0AA36GNM7"/>
<protein>
    <recommendedName>
        <fullName evidence="1">MSP domain-containing protein</fullName>
    </recommendedName>
</protein>
<dbReference type="InterPro" id="IPR013783">
    <property type="entry name" value="Ig-like_fold"/>
</dbReference>
<dbReference type="Pfam" id="PF00635">
    <property type="entry name" value="Motile_Sperm"/>
    <property type="match status" value="1"/>
</dbReference>
<evidence type="ECO:0000313" key="3">
    <source>
        <dbReference type="Proteomes" id="UP001176961"/>
    </source>
</evidence>
<evidence type="ECO:0000313" key="2">
    <source>
        <dbReference type="EMBL" id="CAJ0595465.1"/>
    </source>
</evidence>
<evidence type="ECO:0000259" key="1">
    <source>
        <dbReference type="PROSITE" id="PS50202"/>
    </source>
</evidence>
<name>A0AA36GNM7_CYLNA</name>
<keyword evidence="3" id="KW-1185">Reference proteome</keyword>
<dbReference type="InterPro" id="IPR000535">
    <property type="entry name" value="MSP_dom"/>
</dbReference>
<dbReference type="PROSITE" id="PS50202">
    <property type="entry name" value="MSP"/>
    <property type="match status" value="1"/>
</dbReference>
<feature type="domain" description="MSP" evidence="1">
    <location>
        <begin position="1"/>
        <end position="108"/>
    </location>
</feature>
<organism evidence="2 3">
    <name type="scientific">Cylicocyclus nassatus</name>
    <name type="common">Nematode worm</name>
    <dbReference type="NCBI Taxonomy" id="53992"/>
    <lineage>
        <taxon>Eukaryota</taxon>
        <taxon>Metazoa</taxon>
        <taxon>Ecdysozoa</taxon>
        <taxon>Nematoda</taxon>
        <taxon>Chromadorea</taxon>
        <taxon>Rhabditida</taxon>
        <taxon>Rhabditina</taxon>
        <taxon>Rhabditomorpha</taxon>
        <taxon>Strongyloidea</taxon>
        <taxon>Strongylidae</taxon>
        <taxon>Cylicocyclus</taxon>
    </lineage>
</organism>
<dbReference type="PANTHER" id="PTHR22947:SF7">
    <property type="entry name" value="MSP DOMAIN-CONTAINING PROTEIN-RELATED"/>
    <property type="match status" value="1"/>
</dbReference>
<dbReference type="EMBL" id="CATQJL010000112">
    <property type="protein sequence ID" value="CAJ0595465.1"/>
    <property type="molecule type" value="Genomic_DNA"/>
</dbReference>
<dbReference type="SUPFAM" id="SSF49354">
    <property type="entry name" value="PapD-like"/>
    <property type="match status" value="1"/>
</dbReference>
<dbReference type="Proteomes" id="UP001176961">
    <property type="component" value="Unassembled WGS sequence"/>
</dbReference>
<dbReference type="PANTHER" id="PTHR22947">
    <property type="entry name" value="MAJOR SPERM PROTEIN"/>
    <property type="match status" value="1"/>
</dbReference>
<proteinExistence type="predicted"/>
<gene>
    <name evidence="2" type="ORF">CYNAS_LOCUS7448</name>
</gene>
<dbReference type="Gene3D" id="2.60.40.10">
    <property type="entry name" value="Immunoglobulins"/>
    <property type="match status" value="1"/>
</dbReference>
<comment type="caution">
    <text evidence="2">The sequence shown here is derived from an EMBL/GenBank/DDBJ whole genome shotgun (WGS) entry which is preliminary data.</text>
</comment>
<sequence>MIVDPPACTVPAAGGTSTHSLTNGGEAKIIIKVKCTNNTEYRMNPVYSFVDAGGKIDLVVTRLEGPAKEDKAVIQYGPAPADATDPTTAWSSIPPDQIQSVTLPLTATA</sequence>
<dbReference type="InterPro" id="IPR008962">
    <property type="entry name" value="PapD-like_sf"/>
</dbReference>
<dbReference type="InterPro" id="IPR051774">
    <property type="entry name" value="Sperm-specific_class_P"/>
</dbReference>
<accession>A0AA36GNM7</accession>
<reference evidence="2" key="1">
    <citation type="submission" date="2023-07" db="EMBL/GenBank/DDBJ databases">
        <authorList>
            <consortium name="CYATHOMIX"/>
        </authorList>
    </citation>
    <scope>NUCLEOTIDE SEQUENCE</scope>
    <source>
        <strain evidence="2">N/A</strain>
    </source>
</reference>